<accession>A0A6J4TC92</accession>
<dbReference type="EMBL" id="CADCVR010000098">
    <property type="protein sequence ID" value="CAA9519282.1"/>
    <property type="molecule type" value="Genomic_DNA"/>
</dbReference>
<organism evidence="1">
    <name type="scientific">uncultured Solirubrobacteraceae bacterium</name>
    <dbReference type="NCBI Taxonomy" id="1162706"/>
    <lineage>
        <taxon>Bacteria</taxon>
        <taxon>Bacillati</taxon>
        <taxon>Actinomycetota</taxon>
        <taxon>Thermoleophilia</taxon>
        <taxon>Solirubrobacterales</taxon>
        <taxon>Solirubrobacteraceae</taxon>
        <taxon>environmental samples</taxon>
    </lineage>
</organism>
<protein>
    <submittedName>
        <fullName evidence="1">Uncharacterized protein</fullName>
    </submittedName>
</protein>
<name>A0A6J4TC92_9ACTN</name>
<reference evidence="1" key="1">
    <citation type="submission" date="2020-02" db="EMBL/GenBank/DDBJ databases">
        <authorList>
            <person name="Meier V. D."/>
        </authorList>
    </citation>
    <scope>NUCLEOTIDE SEQUENCE</scope>
    <source>
        <strain evidence="1">AVDCRST_MAG53</strain>
    </source>
</reference>
<proteinExistence type="predicted"/>
<gene>
    <name evidence="1" type="ORF">AVDCRST_MAG53-3195</name>
</gene>
<sequence length="50" mass="5648">GRVGGELQARRKVDHGRVPSRSGVLRLGRLRQDRRGHRHLGRWRVGGQGV</sequence>
<dbReference type="AlphaFoldDB" id="A0A6J4TC92"/>
<feature type="non-terminal residue" evidence="1">
    <location>
        <position position="1"/>
    </location>
</feature>
<feature type="non-terminal residue" evidence="1">
    <location>
        <position position="50"/>
    </location>
</feature>
<evidence type="ECO:0000313" key="1">
    <source>
        <dbReference type="EMBL" id="CAA9519282.1"/>
    </source>
</evidence>